<dbReference type="AlphaFoldDB" id="A0A4Q0XEV2"/>
<evidence type="ECO:0000256" key="1">
    <source>
        <dbReference type="SAM" id="MobiDB-lite"/>
    </source>
</evidence>
<evidence type="ECO:0000313" key="2">
    <source>
        <dbReference type="EMBL" id="RXJ44455.1"/>
    </source>
</evidence>
<evidence type="ECO:0000313" key="3">
    <source>
        <dbReference type="Proteomes" id="UP000289792"/>
    </source>
</evidence>
<gene>
    <name evidence="2" type="ORF">ESZ48_17470</name>
</gene>
<comment type="caution">
    <text evidence="2">The sequence shown here is derived from an EMBL/GenBank/DDBJ whole genome shotgun (WGS) entry which is preliminary data.</text>
</comment>
<feature type="region of interest" description="Disordered" evidence="1">
    <location>
        <begin position="59"/>
        <end position="86"/>
    </location>
</feature>
<protein>
    <submittedName>
        <fullName evidence="2">Uncharacterized protein</fullName>
    </submittedName>
</protein>
<dbReference type="Proteomes" id="UP000289792">
    <property type="component" value="Unassembled WGS sequence"/>
</dbReference>
<dbReference type="OrthoDB" id="1251983at2"/>
<feature type="compositionally biased region" description="Polar residues" evidence="1">
    <location>
        <begin position="59"/>
        <end position="68"/>
    </location>
</feature>
<reference evidence="2 3" key="1">
    <citation type="submission" date="2019-01" db="EMBL/GenBank/DDBJ databases">
        <title>Genome sequence of the Antarctic species Gelidibacter gilvus ACAM 158(T).</title>
        <authorList>
            <person name="Bowman J.P."/>
        </authorList>
    </citation>
    <scope>NUCLEOTIDE SEQUENCE [LARGE SCALE GENOMIC DNA]</scope>
    <source>
        <strain evidence="2 3">IC158</strain>
    </source>
</reference>
<sequence>MISMSAQVGVNNPTPEQALDVNGKVKITNDDTAPTAGTMRYDATSSDFEGYNGSQWNSFTQSRSSGLPSNPVPIHGFSDTSSANGGRSSIEFRRWDNPLSVFTDVPSGKYLIITSIDFHAGSYAEDNAIYSVQVQPLNPTGIPNFYSDGGMWLSSKGDLNAMSRSSAQSPLFILSPEQRFSVANSTSYPIYMSVRGFIVDDLNY</sequence>
<organism evidence="2 3">
    <name type="scientific">Gelidibacter gilvus</name>
    <dbReference type="NCBI Taxonomy" id="59602"/>
    <lineage>
        <taxon>Bacteria</taxon>
        <taxon>Pseudomonadati</taxon>
        <taxon>Bacteroidota</taxon>
        <taxon>Flavobacteriia</taxon>
        <taxon>Flavobacteriales</taxon>
        <taxon>Flavobacteriaceae</taxon>
        <taxon>Gelidibacter</taxon>
    </lineage>
</organism>
<dbReference type="EMBL" id="SDDZ01000017">
    <property type="protein sequence ID" value="RXJ44455.1"/>
    <property type="molecule type" value="Genomic_DNA"/>
</dbReference>
<keyword evidence="3" id="KW-1185">Reference proteome</keyword>
<name>A0A4Q0XEV2_9FLAO</name>
<accession>A0A4Q0XEV2</accession>
<proteinExistence type="predicted"/>